<sequence length="198" mass="22908">MSKKQQQIRMILVREAARLMVEENVTQFLDAKKLAAKRLFGKPLKNLPSNKEVADAVYQMNHLLDSEVLDQQLFEMRKVAIEVMGALKDFSPRLIGSVSTGRICESSDIDIHVFVDHIESLLIFLDHLGWQYENTLVTIQQNGRLNDYHHVYLWFDYPIELSVYPTLEIRQNSLSSIDGKPIKRLSLTRVKELVVLKQ</sequence>
<accession>A0A317CED6</accession>
<gene>
    <name evidence="1" type="ORF">DKT75_08275</name>
</gene>
<comment type="caution">
    <text evidence="1">The sequence shown here is derived from an EMBL/GenBank/DDBJ whole genome shotgun (WGS) entry which is preliminary data.</text>
</comment>
<dbReference type="Proteomes" id="UP000245506">
    <property type="component" value="Unassembled WGS sequence"/>
</dbReference>
<evidence type="ECO:0000313" key="1">
    <source>
        <dbReference type="EMBL" id="PWQ96757.1"/>
    </source>
</evidence>
<dbReference type="AlphaFoldDB" id="A0A317CED6"/>
<protein>
    <submittedName>
        <fullName evidence="1">Nucleotidyltransferase</fullName>
    </submittedName>
</protein>
<organism evidence="1 2">
    <name type="scientific">Leucothrix arctica</name>
    <dbReference type="NCBI Taxonomy" id="1481894"/>
    <lineage>
        <taxon>Bacteria</taxon>
        <taxon>Pseudomonadati</taxon>
        <taxon>Pseudomonadota</taxon>
        <taxon>Gammaproteobacteria</taxon>
        <taxon>Thiotrichales</taxon>
        <taxon>Thiotrichaceae</taxon>
        <taxon>Leucothrix</taxon>
    </lineage>
</organism>
<dbReference type="EMBL" id="QGKL01000026">
    <property type="protein sequence ID" value="PWQ96757.1"/>
    <property type="molecule type" value="Genomic_DNA"/>
</dbReference>
<keyword evidence="1" id="KW-0808">Transferase</keyword>
<dbReference type="GO" id="GO:0016740">
    <property type="term" value="F:transferase activity"/>
    <property type="evidence" value="ECO:0007669"/>
    <property type="project" value="UniProtKB-KW"/>
</dbReference>
<evidence type="ECO:0000313" key="2">
    <source>
        <dbReference type="Proteomes" id="UP000245506"/>
    </source>
</evidence>
<dbReference type="SUPFAM" id="SSF81301">
    <property type="entry name" value="Nucleotidyltransferase"/>
    <property type="match status" value="1"/>
</dbReference>
<dbReference type="OrthoDB" id="5294130at2"/>
<proteinExistence type="predicted"/>
<keyword evidence="2" id="KW-1185">Reference proteome</keyword>
<reference evidence="1 2" key="1">
    <citation type="submission" date="2018-05" db="EMBL/GenBank/DDBJ databases">
        <title>Leucothrix arctica sp. nov., isolated from Arctic seawater.</title>
        <authorList>
            <person name="Choi A."/>
            <person name="Baek K."/>
        </authorList>
    </citation>
    <scope>NUCLEOTIDE SEQUENCE [LARGE SCALE GENOMIC DNA]</scope>
    <source>
        <strain evidence="1 2">IMCC9719</strain>
    </source>
</reference>
<name>A0A317CED6_9GAMM</name>
<dbReference type="InterPro" id="IPR043519">
    <property type="entry name" value="NT_sf"/>
</dbReference>